<feature type="domain" description="Antitoxin SocA-like Panacea" evidence="1">
    <location>
        <begin position="28"/>
        <end position="121"/>
    </location>
</feature>
<accession>A0A7C3VMM1</accession>
<organism evidence="2">
    <name type="scientific">Planktothricoides sp. SpSt-374</name>
    <dbReference type="NCBI Taxonomy" id="2282167"/>
    <lineage>
        <taxon>Bacteria</taxon>
        <taxon>Bacillati</taxon>
        <taxon>Cyanobacteriota</taxon>
        <taxon>Cyanophyceae</taxon>
        <taxon>Oscillatoriophycideae</taxon>
        <taxon>Oscillatoriales</taxon>
        <taxon>Oscillatoriaceae</taxon>
        <taxon>Planktothricoides</taxon>
    </lineage>
</organism>
<evidence type="ECO:0000259" key="1">
    <source>
        <dbReference type="Pfam" id="PF13274"/>
    </source>
</evidence>
<reference evidence="2" key="1">
    <citation type="journal article" date="2020" name="mSystems">
        <title>Genome- and Community-Level Interaction Insights into Carbon Utilization and Element Cycling Functions of Hydrothermarchaeota in Hydrothermal Sediment.</title>
        <authorList>
            <person name="Zhou Z."/>
            <person name="Liu Y."/>
            <person name="Xu W."/>
            <person name="Pan J."/>
            <person name="Luo Z.H."/>
            <person name="Li M."/>
        </authorList>
    </citation>
    <scope>NUCLEOTIDE SEQUENCE [LARGE SCALE GENOMIC DNA]</scope>
    <source>
        <strain evidence="2">SpSt-374</strain>
    </source>
</reference>
<name>A0A7C3VMM1_9CYAN</name>
<dbReference type="AlphaFoldDB" id="A0A7C3VMM1"/>
<proteinExistence type="predicted"/>
<evidence type="ECO:0000313" key="2">
    <source>
        <dbReference type="EMBL" id="HGF99949.1"/>
    </source>
</evidence>
<dbReference type="InterPro" id="IPR025272">
    <property type="entry name" value="SocA_Panacea"/>
</dbReference>
<protein>
    <submittedName>
        <fullName evidence="2">DUF4065 domain-containing protein</fullName>
    </submittedName>
</protein>
<gene>
    <name evidence="2" type="ORF">ENR15_04615</name>
</gene>
<dbReference type="Pfam" id="PF13274">
    <property type="entry name" value="SocA_Panacea"/>
    <property type="match status" value="1"/>
</dbReference>
<dbReference type="EMBL" id="DSPX01000043">
    <property type="protein sequence ID" value="HGF99949.1"/>
    <property type="molecule type" value="Genomic_DNA"/>
</dbReference>
<comment type="caution">
    <text evidence="2">The sequence shown here is derived from an EMBL/GenBank/DDBJ whole genome shotgun (WGS) entry which is preliminary data.</text>
</comment>
<sequence length="144" mass="16814">MYNALDIAKYLITLASPEEEDLITNLKLQKLLYYAQGFHLAIFGQPLFGEKIAAWQYGPVVPEVYHTYKQYKSNPLPQPDDFNIEQYDGETQDLLDEVYEVYGQYTAPTLMRFTHQEPPWKETPLNEEISHLLMKAYFETQLVG</sequence>